<protein>
    <recommendedName>
        <fullName evidence="1">CD-NTase-associated protein 12/Pycsar effector protein TIR domain-containing protein</fullName>
    </recommendedName>
</protein>
<dbReference type="InterPro" id="IPR019302">
    <property type="entry name" value="CAP12/PCTIR_TIR_dom"/>
</dbReference>
<proteinExistence type="predicted"/>
<feature type="domain" description="CD-NTase-associated protein 12/Pycsar effector protein TIR" evidence="1">
    <location>
        <begin position="7"/>
        <end position="133"/>
    </location>
</feature>
<dbReference type="Pfam" id="PF10137">
    <property type="entry name" value="CAP12-PCTIR_TIR"/>
    <property type="match status" value="1"/>
</dbReference>
<name>A0ABV2GD20_9BACL</name>
<keyword evidence="3" id="KW-1185">Reference proteome</keyword>
<dbReference type="EMBL" id="JBEPLW010000016">
    <property type="protein sequence ID" value="MET3576107.1"/>
    <property type="molecule type" value="Genomic_DNA"/>
</dbReference>
<gene>
    <name evidence="2" type="ORF">ABID49_002022</name>
</gene>
<dbReference type="Proteomes" id="UP001549099">
    <property type="component" value="Unassembled WGS sequence"/>
</dbReference>
<accession>A0ABV2GD20</accession>
<dbReference type="RefSeq" id="WP_354197858.1">
    <property type="nucleotide sequence ID" value="NZ_JBEPLW010000016.1"/>
</dbReference>
<evidence type="ECO:0000259" key="1">
    <source>
        <dbReference type="Pfam" id="PF10137"/>
    </source>
</evidence>
<sequence length="334" mass="38667">MDNRMPRVFIGSSREAQDYVDAIHRQLRYIAEVTPWTAGVFGASRYTLDDLDEQLNSNDFAVFVFAPDDLVISRGEGTYRTRDNTVFEMGMFWGKLKRERVFFLVPNKLSRNDRDMAGFALPSDFNGLGSLEYEVRDDQNYIAAVNWACTEIKQRIQELKHYPDPVVLLEEMDKDLTTMKKIRRFYIRFTKLLIRGETRLHDCLFEAIRDSHTCPADYDVIGVGIWTATDEGIRYLSGDVGIDRFYPFSINEDRDEKDKILVVDSYLTSKERVVELESSIISAYLVCYPINTHMISVHMEGRAKLSLEELRNMLDSNSELIRSVEDILGEMPNE</sequence>
<organism evidence="2 3">
    <name type="scientific">Bhargavaea ullalensis</name>
    <dbReference type="NCBI Taxonomy" id="1265685"/>
    <lineage>
        <taxon>Bacteria</taxon>
        <taxon>Bacillati</taxon>
        <taxon>Bacillota</taxon>
        <taxon>Bacilli</taxon>
        <taxon>Bacillales</taxon>
        <taxon>Caryophanaceae</taxon>
        <taxon>Bhargavaea</taxon>
    </lineage>
</organism>
<reference evidence="2 3" key="1">
    <citation type="submission" date="2024-06" db="EMBL/GenBank/DDBJ databases">
        <title>Genomic Encyclopedia of Type Strains, Phase IV (KMG-IV): sequencing the most valuable type-strain genomes for metagenomic binning, comparative biology and taxonomic classification.</title>
        <authorList>
            <person name="Goeker M."/>
        </authorList>
    </citation>
    <scope>NUCLEOTIDE SEQUENCE [LARGE SCALE GENOMIC DNA]</scope>
    <source>
        <strain evidence="2 3">DSM 26128</strain>
    </source>
</reference>
<comment type="caution">
    <text evidence="2">The sequence shown here is derived from an EMBL/GenBank/DDBJ whole genome shotgun (WGS) entry which is preliminary data.</text>
</comment>
<evidence type="ECO:0000313" key="3">
    <source>
        <dbReference type="Proteomes" id="UP001549099"/>
    </source>
</evidence>
<evidence type="ECO:0000313" key="2">
    <source>
        <dbReference type="EMBL" id="MET3576107.1"/>
    </source>
</evidence>